<organism evidence="2">
    <name type="scientific">Solanum lycopersicum</name>
    <name type="common">Tomato</name>
    <name type="synonym">Lycopersicon esculentum</name>
    <dbReference type="NCBI Taxonomy" id="4081"/>
    <lineage>
        <taxon>Eukaryota</taxon>
        <taxon>Viridiplantae</taxon>
        <taxon>Streptophyta</taxon>
        <taxon>Embryophyta</taxon>
        <taxon>Tracheophyta</taxon>
        <taxon>Spermatophyta</taxon>
        <taxon>Magnoliopsida</taxon>
        <taxon>eudicotyledons</taxon>
        <taxon>Gunneridae</taxon>
        <taxon>Pentapetalae</taxon>
        <taxon>asterids</taxon>
        <taxon>lamiids</taxon>
        <taxon>Solanales</taxon>
        <taxon>Solanaceae</taxon>
        <taxon>Solanoideae</taxon>
        <taxon>Solaneae</taxon>
        <taxon>Solanum</taxon>
        <taxon>Solanum subgen. Lycopersicon</taxon>
    </lineage>
</organism>
<reference evidence="2" key="1">
    <citation type="journal article" date="2012" name="Nature">
        <title>The tomato genome sequence provides insights into fleshy fruit evolution.</title>
        <authorList>
            <consortium name="Tomato Genome Consortium"/>
        </authorList>
    </citation>
    <scope>NUCLEOTIDE SEQUENCE [LARGE SCALE GENOMIC DNA]</scope>
    <source>
        <strain evidence="2">cv. Heinz 1706</strain>
    </source>
</reference>
<evidence type="ECO:0000256" key="1">
    <source>
        <dbReference type="SAM" id="MobiDB-lite"/>
    </source>
</evidence>
<dbReference type="Gramene" id="Solyc10g083335.1.1">
    <property type="protein sequence ID" value="Solyc10g083335.1.1"/>
    <property type="gene ID" value="Solyc10g083335.1"/>
</dbReference>
<sequence length="271" mass="31419">MKVRDEYEEEITWVKLSTMAKNGHFFFLIRSLKGPSEEVKQLSIEQSANRWVACHPLKEQALSLHWHSHLVGTDAFQGKTFLLKGACWELDGDDGTSSSLGYEYLVISAPYPDKQMKRGWYKRHSILDRSSGTRYAGSRCNLPSRSCMKFLIGRRVDNLYMVSEQACRHWMTFLHRENGTTSASPRERMNREDCALGSFSPRKKEHKEESRSAGHRLKNSIHLTTAQMVGLTTLEPLQFKPKTYLIFVRFELYVPKLVENAPLGLRQWKFR</sequence>
<accession>A0A3Q7IM06</accession>
<dbReference type="Proteomes" id="UP000004994">
    <property type="component" value="Chromosome 10"/>
</dbReference>
<evidence type="ECO:0000313" key="3">
    <source>
        <dbReference type="Proteomes" id="UP000004994"/>
    </source>
</evidence>
<feature type="region of interest" description="Disordered" evidence="1">
    <location>
        <begin position="180"/>
        <end position="217"/>
    </location>
</feature>
<protein>
    <submittedName>
        <fullName evidence="2">Uncharacterized protein</fullName>
    </submittedName>
</protein>
<dbReference type="EnsemblPlants" id="Solyc10g083335.1.1">
    <property type="protein sequence ID" value="Solyc10g083335.1.1"/>
    <property type="gene ID" value="Solyc10g083335.1"/>
</dbReference>
<name>A0A3Q7IM06_SOLLC</name>
<dbReference type="AlphaFoldDB" id="A0A3Q7IM06"/>
<proteinExistence type="predicted"/>
<feature type="compositionally biased region" description="Basic and acidic residues" evidence="1">
    <location>
        <begin position="185"/>
        <end position="194"/>
    </location>
</feature>
<dbReference type="InParanoid" id="A0A3Q7IM06"/>
<reference evidence="2" key="2">
    <citation type="submission" date="2019-01" db="UniProtKB">
        <authorList>
            <consortium name="EnsemblPlants"/>
        </authorList>
    </citation>
    <scope>IDENTIFICATION</scope>
    <source>
        <strain evidence="2">cv. Heinz 1706</strain>
    </source>
</reference>
<evidence type="ECO:0000313" key="2">
    <source>
        <dbReference type="EnsemblPlants" id="Solyc10g083335.1.1"/>
    </source>
</evidence>
<keyword evidence="3" id="KW-1185">Reference proteome</keyword>